<organism evidence="8 9">
    <name type="scientific">Dichotomicrobium thermohalophilum</name>
    <dbReference type="NCBI Taxonomy" id="933063"/>
    <lineage>
        <taxon>Bacteria</taxon>
        <taxon>Pseudomonadati</taxon>
        <taxon>Pseudomonadota</taxon>
        <taxon>Alphaproteobacteria</taxon>
        <taxon>Hyphomicrobiales</taxon>
        <taxon>Hyphomicrobiaceae</taxon>
        <taxon>Dichotomicrobium</taxon>
    </lineage>
</organism>
<keyword evidence="2" id="KW-1003">Cell membrane</keyword>
<feature type="transmembrane region" description="Helical" evidence="6">
    <location>
        <begin position="383"/>
        <end position="404"/>
    </location>
</feature>
<keyword evidence="3 6" id="KW-0812">Transmembrane</keyword>
<comment type="subcellular location">
    <subcellularLocation>
        <location evidence="1">Cell membrane</location>
        <topology evidence="1">Multi-pass membrane protein</topology>
    </subcellularLocation>
</comment>
<evidence type="ECO:0000256" key="1">
    <source>
        <dbReference type="ARBA" id="ARBA00004651"/>
    </source>
</evidence>
<dbReference type="Proteomes" id="UP000266273">
    <property type="component" value="Unassembled WGS sequence"/>
</dbReference>
<evidence type="ECO:0000313" key="8">
    <source>
        <dbReference type="EMBL" id="RIA56256.1"/>
    </source>
</evidence>
<reference evidence="8 9" key="1">
    <citation type="submission" date="2018-08" db="EMBL/GenBank/DDBJ databases">
        <title>Genomic Encyclopedia of Archaeal and Bacterial Type Strains, Phase II (KMG-II): from individual species to whole genera.</title>
        <authorList>
            <person name="Goeker M."/>
        </authorList>
    </citation>
    <scope>NUCLEOTIDE SEQUENCE [LARGE SCALE GENOMIC DNA]</scope>
    <source>
        <strain evidence="8 9">DSM 5002</strain>
    </source>
</reference>
<feature type="transmembrane region" description="Helical" evidence="6">
    <location>
        <begin position="264"/>
        <end position="288"/>
    </location>
</feature>
<evidence type="ECO:0000256" key="6">
    <source>
        <dbReference type="SAM" id="Phobius"/>
    </source>
</evidence>
<gene>
    <name evidence="8" type="ORF">BXY53_1359</name>
</gene>
<feature type="transmembrane region" description="Helical" evidence="6">
    <location>
        <begin position="294"/>
        <end position="319"/>
    </location>
</feature>
<dbReference type="PANTHER" id="PTHR30294:SF38">
    <property type="entry name" value="TRANSPORT PERMEASE PROTEIN"/>
    <property type="match status" value="1"/>
</dbReference>
<evidence type="ECO:0000256" key="2">
    <source>
        <dbReference type="ARBA" id="ARBA00022475"/>
    </source>
</evidence>
<evidence type="ECO:0000256" key="4">
    <source>
        <dbReference type="ARBA" id="ARBA00022989"/>
    </source>
</evidence>
<name>A0A397Q4J7_9HYPH</name>
<dbReference type="InterPro" id="IPR051449">
    <property type="entry name" value="ABC-2_transporter_component"/>
</dbReference>
<evidence type="ECO:0000313" key="9">
    <source>
        <dbReference type="Proteomes" id="UP000266273"/>
    </source>
</evidence>
<keyword evidence="5 6" id="KW-0472">Membrane</keyword>
<dbReference type="Pfam" id="PF12698">
    <property type="entry name" value="ABC2_membrane_3"/>
    <property type="match status" value="1"/>
</dbReference>
<dbReference type="RefSeq" id="WP_119061071.1">
    <property type="nucleotide sequence ID" value="NZ_QXDF01000001.1"/>
</dbReference>
<dbReference type="OrthoDB" id="3078158at2"/>
<comment type="caution">
    <text evidence="8">The sequence shown here is derived from an EMBL/GenBank/DDBJ whole genome shotgun (WGS) entry which is preliminary data.</text>
</comment>
<keyword evidence="4 6" id="KW-1133">Transmembrane helix</keyword>
<feature type="domain" description="ABC-2 type transporter transmembrane" evidence="7">
    <location>
        <begin position="20"/>
        <end position="400"/>
    </location>
</feature>
<evidence type="ECO:0000256" key="3">
    <source>
        <dbReference type="ARBA" id="ARBA00022692"/>
    </source>
</evidence>
<dbReference type="GO" id="GO:0005886">
    <property type="term" value="C:plasma membrane"/>
    <property type="evidence" value="ECO:0007669"/>
    <property type="project" value="UniProtKB-SubCell"/>
</dbReference>
<evidence type="ECO:0000256" key="5">
    <source>
        <dbReference type="ARBA" id="ARBA00023136"/>
    </source>
</evidence>
<proteinExistence type="predicted"/>
<protein>
    <submittedName>
        <fullName evidence="8">ABC-2 type transport system permease protein</fullName>
    </submittedName>
</protein>
<dbReference type="AlphaFoldDB" id="A0A397Q4J7"/>
<feature type="transmembrane region" description="Helical" evidence="6">
    <location>
        <begin position="331"/>
        <end position="349"/>
    </location>
</feature>
<keyword evidence="9" id="KW-1185">Reference proteome</keyword>
<dbReference type="PANTHER" id="PTHR30294">
    <property type="entry name" value="MEMBRANE COMPONENT OF ABC TRANSPORTER YHHJ-RELATED"/>
    <property type="match status" value="1"/>
</dbReference>
<dbReference type="EMBL" id="QXDF01000001">
    <property type="protein sequence ID" value="RIA56256.1"/>
    <property type="molecule type" value="Genomic_DNA"/>
</dbReference>
<accession>A0A397Q4J7</accession>
<sequence>MRMAAFRVMLLNLVRDRGALASAFLLPATVFVIFAVIFAGTVGGTINLKIAVADERQSEASVKLVEAIFDRSSLSQTVSDDGLSSAQVRELVRTGAADVGLIIRSQGGPLDKPGESTSAPLQIVVDPAREIAVSIFEGALNEAYFEAFPRAPLRSAAEELGRNVLRLSESQTQELGARIDAAPVPAEGEGEGFRMQPGMEKVTVAGTVGVASGVSYYAGAVAILFLLYSSVVGAISLLEEKESGLFDRLTYGPGGTRALVEGKFVFLVAQGVIQVTIIFLVAWLGFGVDLPGHILAWAGTTVVSALAAAGLALVFVLLCRSKQQAQTLTNIVVLLVSAIGGSMVPRFLMPQWIQDIGWLTPNTWTLEAYNEIFWRASGLDAVVLPWVVLGATGLVALVAANMLARRHAG</sequence>
<feature type="transmembrane region" description="Helical" evidence="6">
    <location>
        <begin position="216"/>
        <end position="238"/>
    </location>
</feature>
<evidence type="ECO:0000259" key="7">
    <source>
        <dbReference type="Pfam" id="PF12698"/>
    </source>
</evidence>
<dbReference type="GO" id="GO:0140359">
    <property type="term" value="F:ABC-type transporter activity"/>
    <property type="evidence" value="ECO:0007669"/>
    <property type="project" value="InterPro"/>
</dbReference>
<dbReference type="InterPro" id="IPR013525">
    <property type="entry name" value="ABC2_TM"/>
</dbReference>